<dbReference type="Proteomes" id="UP000271889">
    <property type="component" value="Unassembled WGS sequence"/>
</dbReference>
<protein>
    <recommendedName>
        <fullName evidence="1">Anillin homology domain-containing protein</fullName>
    </recommendedName>
</protein>
<dbReference type="GO" id="GO:0031106">
    <property type="term" value="P:septin ring organization"/>
    <property type="evidence" value="ECO:0007669"/>
    <property type="project" value="TreeGrafter"/>
</dbReference>
<dbReference type="InterPro" id="IPR051364">
    <property type="entry name" value="Cytokinesis/Rho-signaling"/>
</dbReference>
<dbReference type="Pfam" id="PF08174">
    <property type="entry name" value="Anillin"/>
    <property type="match status" value="1"/>
</dbReference>
<gene>
    <name evidence="2" type="ORF">CGOC_LOCUS12411</name>
</gene>
<dbReference type="AlphaFoldDB" id="A0A3P7QP31"/>
<proteinExistence type="predicted"/>
<sequence length="185" mass="21025">MFLVVDYDICLTCVKVILYNFRAEGPRGTLTISNITVFLDREFVNSQLKYSAHRDDIYYFIVLLRYGCDVQHTSLVTSDEGIRKNGLLEFNYYLTLKDLPPDFVCAMEIYGLKTKQEHISHEVKYRLGSASTLGKKQRPKFSTLKPSFGGSSAVVEPAFQLVGRLTIDIDTQSRKLTLQDVLAPL</sequence>
<organism evidence="2 3">
    <name type="scientific">Cylicostephanus goldi</name>
    <name type="common">Nematode worm</name>
    <dbReference type="NCBI Taxonomy" id="71465"/>
    <lineage>
        <taxon>Eukaryota</taxon>
        <taxon>Metazoa</taxon>
        <taxon>Ecdysozoa</taxon>
        <taxon>Nematoda</taxon>
        <taxon>Chromadorea</taxon>
        <taxon>Rhabditida</taxon>
        <taxon>Rhabditina</taxon>
        <taxon>Rhabditomorpha</taxon>
        <taxon>Strongyloidea</taxon>
        <taxon>Strongylidae</taxon>
        <taxon>Cylicostephanus</taxon>
    </lineage>
</organism>
<dbReference type="InterPro" id="IPR012966">
    <property type="entry name" value="AHD"/>
</dbReference>
<accession>A0A3P7QP31</accession>
<dbReference type="PANTHER" id="PTHR21538">
    <property type="entry name" value="ANILLIN/RHOTEKIN RTKN"/>
    <property type="match status" value="1"/>
</dbReference>
<feature type="domain" description="Anillin homology" evidence="1">
    <location>
        <begin position="26"/>
        <end position="170"/>
    </location>
</feature>
<evidence type="ECO:0000313" key="2">
    <source>
        <dbReference type="EMBL" id="VDN33522.1"/>
    </source>
</evidence>
<dbReference type="GO" id="GO:0000281">
    <property type="term" value="P:mitotic cytokinesis"/>
    <property type="evidence" value="ECO:0007669"/>
    <property type="project" value="TreeGrafter"/>
</dbReference>
<reference evidence="2 3" key="1">
    <citation type="submission" date="2018-11" db="EMBL/GenBank/DDBJ databases">
        <authorList>
            <consortium name="Pathogen Informatics"/>
        </authorList>
    </citation>
    <scope>NUCLEOTIDE SEQUENCE [LARGE SCALE GENOMIC DNA]</scope>
</reference>
<feature type="non-terminal residue" evidence="2">
    <location>
        <position position="185"/>
    </location>
</feature>
<dbReference type="GO" id="GO:0000915">
    <property type="term" value="P:actomyosin contractile ring assembly"/>
    <property type="evidence" value="ECO:0007669"/>
    <property type="project" value="TreeGrafter"/>
</dbReference>
<evidence type="ECO:0000259" key="1">
    <source>
        <dbReference type="Pfam" id="PF08174"/>
    </source>
</evidence>
<evidence type="ECO:0000313" key="3">
    <source>
        <dbReference type="Proteomes" id="UP000271889"/>
    </source>
</evidence>
<dbReference type="PANTHER" id="PTHR21538:SF11">
    <property type="entry name" value="ANILLIN-LIKE PROTEIN 1"/>
    <property type="match status" value="1"/>
</dbReference>
<dbReference type="OrthoDB" id="5915976at2759"/>
<dbReference type="GO" id="GO:0005826">
    <property type="term" value="C:actomyosin contractile ring"/>
    <property type="evidence" value="ECO:0007669"/>
    <property type="project" value="TreeGrafter"/>
</dbReference>
<keyword evidence="3" id="KW-1185">Reference proteome</keyword>
<name>A0A3P7QP31_CYLGO</name>
<dbReference type="EMBL" id="UYRV01122941">
    <property type="protein sequence ID" value="VDN33522.1"/>
    <property type="molecule type" value="Genomic_DNA"/>
</dbReference>